<protein>
    <recommendedName>
        <fullName evidence="4">Stage II sporulation protein M</fullName>
    </recommendedName>
</protein>
<organism evidence="2 3">
    <name type="scientific">Methanobrevibacter thaueri</name>
    <dbReference type="NCBI Taxonomy" id="190975"/>
    <lineage>
        <taxon>Archaea</taxon>
        <taxon>Methanobacteriati</taxon>
        <taxon>Methanobacteriota</taxon>
        <taxon>Methanomada group</taxon>
        <taxon>Methanobacteria</taxon>
        <taxon>Methanobacteriales</taxon>
        <taxon>Methanobacteriaceae</taxon>
        <taxon>Methanobrevibacter</taxon>
    </lineage>
</organism>
<evidence type="ECO:0008006" key="4">
    <source>
        <dbReference type="Google" id="ProtNLM"/>
    </source>
</evidence>
<feature type="transmembrane region" description="Helical" evidence="1">
    <location>
        <begin position="86"/>
        <end position="108"/>
    </location>
</feature>
<comment type="caution">
    <text evidence="2">The sequence shown here is derived from an EMBL/GenBank/DDBJ whole genome shotgun (WGS) entry which is preliminary data.</text>
</comment>
<evidence type="ECO:0000256" key="1">
    <source>
        <dbReference type="SAM" id="Phobius"/>
    </source>
</evidence>
<dbReference type="Proteomes" id="UP000251717">
    <property type="component" value="Unassembled WGS sequence"/>
</dbReference>
<dbReference type="PANTHER" id="PTHR35337">
    <property type="entry name" value="SLR1478 PROTEIN"/>
    <property type="match status" value="1"/>
</dbReference>
<keyword evidence="1" id="KW-0812">Transmembrane</keyword>
<feature type="transmembrane region" description="Helical" evidence="1">
    <location>
        <begin position="144"/>
        <end position="161"/>
    </location>
</feature>
<feature type="transmembrane region" description="Helical" evidence="1">
    <location>
        <begin position="120"/>
        <end position="138"/>
    </location>
</feature>
<name>A0A315XMM8_9EURY</name>
<feature type="transmembrane region" description="Helical" evidence="1">
    <location>
        <begin position="28"/>
        <end position="47"/>
    </location>
</feature>
<evidence type="ECO:0000313" key="3">
    <source>
        <dbReference type="Proteomes" id="UP000251717"/>
    </source>
</evidence>
<proteinExistence type="predicted"/>
<evidence type="ECO:0000313" key="2">
    <source>
        <dbReference type="EMBL" id="PWB87370.1"/>
    </source>
</evidence>
<accession>A0A315XMM8</accession>
<keyword evidence="3" id="KW-1185">Reference proteome</keyword>
<dbReference type="Pfam" id="PF01944">
    <property type="entry name" value="SpoIIM"/>
    <property type="match status" value="1"/>
</dbReference>
<keyword evidence="1" id="KW-1133">Transmembrane helix</keyword>
<feature type="transmembrane region" description="Helical" evidence="1">
    <location>
        <begin position="182"/>
        <end position="203"/>
    </location>
</feature>
<sequence length="219" mass="24014">MHIQTITMDILKKFKDLLIESLKDNKKLIIGLYVFFIICIVGAWILFAGPVGAKLSEFQNISSSTPAAMQNVSAVDLFINNEYGGILVYVGSIFFGIPAIVSLVYNGINMGLIGQLFSQVLPNGGMRFLVYLIPHGIFELTATVLQSVAGILLFLFICRFIRAMISSETHGVSEAFDKSKKALVQSVILMIFATILLLIAAPIEAYISVPFSELILGTW</sequence>
<gene>
    <name evidence="2" type="ORF">MBBTH_09350</name>
</gene>
<dbReference type="InterPro" id="IPR002798">
    <property type="entry name" value="SpoIIM-like"/>
</dbReference>
<reference evidence="2 3" key="1">
    <citation type="submission" date="2017-03" db="EMBL/GenBank/DDBJ databases">
        <title>Genome sequence of Methanobrevibacter thaueri.</title>
        <authorList>
            <person name="Poehlein A."/>
            <person name="Seedorf H."/>
            <person name="Daniel R."/>
        </authorList>
    </citation>
    <scope>NUCLEOTIDE SEQUENCE [LARGE SCALE GENOMIC DNA]</scope>
    <source>
        <strain evidence="2 3">DSM 11995</strain>
    </source>
</reference>
<dbReference type="PANTHER" id="PTHR35337:SF1">
    <property type="entry name" value="SLR1478 PROTEIN"/>
    <property type="match status" value="1"/>
</dbReference>
<dbReference type="AlphaFoldDB" id="A0A315XMM8"/>
<keyword evidence="1" id="KW-0472">Membrane</keyword>
<dbReference type="EMBL" id="MZGS01000020">
    <property type="protein sequence ID" value="PWB87370.1"/>
    <property type="molecule type" value="Genomic_DNA"/>
</dbReference>